<name>A0A0F8XXU6_9ZZZZ</name>
<accession>A0A0F8XXU6</accession>
<dbReference type="AlphaFoldDB" id="A0A0F8XXU6"/>
<evidence type="ECO:0000313" key="1">
    <source>
        <dbReference type="EMBL" id="KKK66105.1"/>
    </source>
</evidence>
<gene>
    <name evidence="1" type="ORF">LCGC14_2967450</name>
</gene>
<feature type="non-terminal residue" evidence="1">
    <location>
        <position position="69"/>
    </location>
</feature>
<organism evidence="1">
    <name type="scientific">marine sediment metagenome</name>
    <dbReference type="NCBI Taxonomy" id="412755"/>
    <lineage>
        <taxon>unclassified sequences</taxon>
        <taxon>metagenomes</taxon>
        <taxon>ecological metagenomes</taxon>
    </lineage>
</organism>
<sequence>MLRPRVCAGEAADQPRLGWPLGRAASGLPALGPVQRVEVAGAAFHLGLADVEPVPARWRRRAVRSWLSW</sequence>
<proteinExistence type="predicted"/>
<protein>
    <submittedName>
        <fullName evidence="1">Uncharacterized protein</fullName>
    </submittedName>
</protein>
<reference evidence="1" key="1">
    <citation type="journal article" date="2015" name="Nature">
        <title>Complex archaea that bridge the gap between prokaryotes and eukaryotes.</title>
        <authorList>
            <person name="Spang A."/>
            <person name="Saw J.H."/>
            <person name="Jorgensen S.L."/>
            <person name="Zaremba-Niedzwiedzka K."/>
            <person name="Martijn J."/>
            <person name="Lind A.E."/>
            <person name="van Eijk R."/>
            <person name="Schleper C."/>
            <person name="Guy L."/>
            <person name="Ettema T.J."/>
        </authorList>
    </citation>
    <scope>NUCLEOTIDE SEQUENCE</scope>
</reference>
<comment type="caution">
    <text evidence="1">The sequence shown here is derived from an EMBL/GenBank/DDBJ whole genome shotgun (WGS) entry which is preliminary data.</text>
</comment>
<dbReference type="EMBL" id="LAZR01060239">
    <property type="protein sequence ID" value="KKK66105.1"/>
    <property type="molecule type" value="Genomic_DNA"/>
</dbReference>